<dbReference type="RefSeq" id="WP_345704549.1">
    <property type="nucleotide sequence ID" value="NZ_BAABKV010000001.1"/>
</dbReference>
<proteinExistence type="predicted"/>
<sequence>MSVTPNRRTVLRGAAVAAALPMVGGLSAGSASAAPDARGTTHLGANVLVFDPSMGDAAIQAQVDAVFKIQESNQFGSERYALAFKPGTYNVDINVGFYTHVLGLGESPDDVVINGHVTSDAQWFEGNGTQNFWRAAENLCIVPPDGLERWAVSQAAPMRRTHVKGNMTLWPSPPGNRWSSGGFLADSVVDGQVESGSQQQWLSRNDTFGSWTGSNWNMVFVGTEGAPAQSFPAPPMTTVDRTPVVREKPFLTVDAHGSYHVFVPALRRNSAGTTWASGRAAGHSVPLSHFYVARPGDSARTINRALSQGQHLLLTPGIYRLSDPLRVSRPGTVVLGLGLATLQAVDGNSLVEVADVDDVTIACVLLETASAGSRVLLGVGDGHSRRSHAARPTALFDVFVRVGGFVPGGTEVGIRIDSNDVIVDHVWIWRADHGLDGSVGWSVNPAGIGFLVNGDRVTTYGLFVEHFQNYEVLWKGNHGRTYFFQNEHPYDVPTQSAWTHNGTSGYAAYKVADSVTDHQAWGLGSYCFFNLQADIHTARAYEVPDTRGVVLTDLMTVCLNGPGGGGILHCVNNSGDPVQDGFGTYFMKRYSNGVATV</sequence>
<evidence type="ECO:0000256" key="1">
    <source>
        <dbReference type="SAM" id="SignalP"/>
    </source>
</evidence>
<protein>
    <submittedName>
        <fullName evidence="2">Adenylyl cyclase</fullName>
    </submittedName>
</protein>
<dbReference type="Gene3D" id="2.160.20.10">
    <property type="entry name" value="Single-stranded right-handed beta-helix, Pectin lyase-like"/>
    <property type="match status" value="1"/>
</dbReference>
<reference evidence="3" key="1">
    <citation type="journal article" date="2019" name="Int. J. Syst. Evol. Microbiol.">
        <title>The Global Catalogue of Microorganisms (GCM) 10K type strain sequencing project: providing services to taxonomists for standard genome sequencing and annotation.</title>
        <authorList>
            <consortium name="The Broad Institute Genomics Platform"/>
            <consortium name="The Broad Institute Genome Sequencing Center for Infectious Disease"/>
            <person name="Wu L."/>
            <person name="Ma J."/>
        </authorList>
    </citation>
    <scope>NUCLEOTIDE SEQUENCE [LARGE SCALE GENOMIC DNA]</scope>
    <source>
        <strain evidence="3">CGMCC 1.12859</strain>
    </source>
</reference>
<dbReference type="CDD" id="cd23669">
    <property type="entry name" value="GH55_SacteLam55A-like"/>
    <property type="match status" value="1"/>
</dbReference>
<dbReference type="EMBL" id="JBHTAJ010000008">
    <property type="protein sequence ID" value="MFC7179128.1"/>
    <property type="molecule type" value="Genomic_DNA"/>
</dbReference>
<feature type="signal peptide" evidence="1">
    <location>
        <begin position="1"/>
        <end position="33"/>
    </location>
</feature>
<dbReference type="InterPro" id="IPR012334">
    <property type="entry name" value="Pectin_lyas_fold"/>
</dbReference>
<gene>
    <name evidence="2" type="ORF">ACFQMG_06070</name>
</gene>
<dbReference type="InterPro" id="IPR059186">
    <property type="entry name" value="SACTE_4363"/>
</dbReference>
<dbReference type="InterPro" id="IPR006311">
    <property type="entry name" value="TAT_signal"/>
</dbReference>
<evidence type="ECO:0000313" key="3">
    <source>
        <dbReference type="Proteomes" id="UP001596435"/>
    </source>
</evidence>
<feature type="chain" id="PRO_5046518282" evidence="1">
    <location>
        <begin position="34"/>
        <end position="597"/>
    </location>
</feature>
<keyword evidence="1" id="KW-0732">Signal</keyword>
<comment type="caution">
    <text evidence="2">The sequence shown here is derived from an EMBL/GenBank/DDBJ whole genome shotgun (WGS) entry which is preliminary data.</text>
</comment>
<keyword evidence="3" id="KW-1185">Reference proteome</keyword>
<dbReference type="SUPFAM" id="SSF51126">
    <property type="entry name" value="Pectin lyase-like"/>
    <property type="match status" value="1"/>
</dbReference>
<dbReference type="InterPro" id="IPR011050">
    <property type="entry name" value="Pectin_lyase_fold/virulence"/>
</dbReference>
<evidence type="ECO:0000313" key="2">
    <source>
        <dbReference type="EMBL" id="MFC7179128.1"/>
    </source>
</evidence>
<organism evidence="2 3">
    <name type="scientific">Kitasatospora paranensis</name>
    <dbReference type="NCBI Taxonomy" id="258053"/>
    <lineage>
        <taxon>Bacteria</taxon>
        <taxon>Bacillati</taxon>
        <taxon>Actinomycetota</taxon>
        <taxon>Actinomycetes</taxon>
        <taxon>Kitasatosporales</taxon>
        <taxon>Streptomycetaceae</taxon>
        <taxon>Kitasatospora</taxon>
    </lineage>
</organism>
<dbReference type="PROSITE" id="PS51318">
    <property type="entry name" value="TAT"/>
    <property type="match status" value="1"/>
</dbReference>
<dbReference type="Proteomes" id="UP001596435">
    <property type="component" value="Unassembled WGS sequence"/>
</dbReference>
<accession>A0ABW2FS47</accession>
<name>A0ABW2FS47_9ACTN</name>